<evidence type="ECO:0000313" key="3">
    <source>
        <dbReference type="Proteomes" id="UP000596661"/>
    </source>
</evidence>
<organism evidence="2 3">
    <name type="scientific">Cannabis sativa</name>
    <name type="common">Hemp</name>
    <name type="synonym">Marijuana</name>
    <dbReference type="NCBI Taxonomy" id="3483"/>
    <lineage>
        <taxon>Eukaryota</taxon>
        <taxon>Viridiplantae</taxon>
        <taxon>Streptophyta</taxon>
        <taxon>Embryophyta</taxon>
        <taxon>Tracheophyta</taxon>
        <taxon>Spermatophyta</taxon>
        <taxon>Magnoliopsida</taxon>
        <taxon>eudicotyledons</taxon>
        <taxon>Gunneridae</taxon>
        <taxon>Pentapetalae</taxon>
        <taxon>rosids</taxon>
        <taxon>fabids</taxon>
        <taxon>Rosales</taxon>
        <taxon>Cannabaceae</taxon>
        <taxon>Cannabis</taxon>
    </lineage>
</organism>
<keyword evidence="1" id="KW-1133">Transmembrane helix</keyword>
<dbReference type="EMBL" id="UZAU01000069">
    <property type="status" value="NOT_ANNOTATED_CDS"/>
    <property type="molecule type" value="Genomic_DNA"/>
</dbReference>
<sequence length="129" mass="14348">MGKEKPTLRPIQQDCIDMGSNLTLDQQVHLLKPFSLKEVRTAMFSILSTKSPAPDGFGSGFFKSVWPEMGKEIHRAIIHFFETNQFPADLHNTGSQRWFLKQSLLGWDSIVGLLILGAGTTGFGWAILA</sequence>
<proteinExistence type="predicted"/>
<dbReference type="Gramene" id="evm.model.01.2316">
    <property type="protein sequence ID" value="cds.evm.model.01.2316"/>
    <property type="gene ID" value="evm.TU.01.2316"/>
</dbReference>
<dbReference type="AlphaFoldDB" id="A0A803NKP1"/>
<keyword evidence="1" id="KW-0812">Transmembrane</keyword>
<protein>
    <submittedName>
        <fullName evidence="2">Uncharacterized protein</fullName>
    </submittedName>
</protein>
<evidence type="ECO:0000313" key="2">
    <source>
        <dbReference type="EnsemblPlants" id="cds.evm.model.01.2316"/>
    </source>
</evidence>
<evidence type="ECO:0000256" key="1">
    <source>
        <dbReference type="SAM" id="Phobius"/>
    </source>
</evidence>
<dbReference type="Proteomes" id="UP000596661">
    <property type="component" value="Chromosome 1"/>
</dbReference>
<reference evidence="2" key="2">
    <citation type="submission" date="2021-03" db="UniProtKB">
        <authorList>
            <consortium name="EnsemblPlants"/>
        </authorList>
    </citation>
    <scope>IDENTIFICATION</scope>
</reference>
<keyword evidence="1" id="KW-0472">Membrane</keyword>
<name>A0A803NKP1_CANSA</name>
<accession>A0A803NKP1</accession>
<dbReference type="EnsemblPlants" id="evm.model.01.2316">
    <property type="protein sequence ID" value="cds.evm.model.01.2316"/>
    <property type="gene ID" value="evm.TU.01.2316"/>
</dbReference>
<reference evidence="2" key="1">
    <citation type="submission" date="2018-11" db="EMBL/GenBank/DDBJ databases">
        <authorList>
            <person name="Grassa J C."/>
        </authorList>
    </citation>
    <scope>NUCLEOTIDE SEQUENCE [LARGE SCALE GENOMIC DNA]</scope>
</reference>
<keyword evidence="3" id="KW-1185">Reference proteome</keyword>
<feature type="transmembrane region" description="Helical" evidence="1">
    <location>
        <begin position="105"/>
        <end position="128"/>
    </location>
</feature>